<protein>
    <submittedName>
        <fullName evidence="1">Uncharacterized protein</fullName>
    </submittedName>
</protein>
<proteinExistence type="predicted"/>
<dbReference type="Proteomes" id="UP000887116">
    <property type="component" value="Unassembled WGS sequence"/>
</dbReference>
<organism evidence="1 2">
    <name type="scientific">Trichonephila clavata</name>
    <name type="common">Joro spider</name>
    <name type="synonym">Nephila clavata</name>
    <dbReference type="NCBI Taxonomy" id="2740835"/>
    <lineage>
        <taxon>Eukaryota</taxon>
        <taxon>Metazoa</taxon>
        <taxon>Ecdysozoa</taxon>
        <taxon>Arthropoda</taxon>
        <taxon>Chelicerata</taxon>
        <taxon>Arachnida</taxon>
        <taxon>Araneae</taxon>
        <taxon>Araneomorphae</taxon>
        <taxon>Entelegynae</taxon>
        <taxon>Araneoidea</taxon>
        <taxon>Nephilidae</taxon>
        <taxon>Trichonephila</taxon>
    </lineage>
</organism>
<reference evidence="1" key="1">
    <citation type="submission" date="2020-07" db="EMBL/GenBank/DDBJ databases">
        <title>Multicomponent nature underlies the extraordinary mechanical properties of spider dragline silk.</title>
        <authorList>
            <person name="Kono N."/>
            <person name="Nakamura H."/>
            <person name="Mori M."/>
            <person name="Yoshida Y."/>
            <person name="Ohtoshi R."/>
            <person name="Malay A.D."/>
            <person name="Moran D.A.P."/>
            <person name="Tomita M."/>
            <person name="Numata K."/>
            <person name="Arakawa K."/>
        </authorList>
    </citation>
    <scope>NUCLEOTIDE SEQUENCE</scope>
</reference>
<dbReference type="AlphaFoldDB" id="A0A8X6H6S9"/>
<dbReference type="EMBL" id="BMAO01030455">
    <property type="protein sequence ID" value="GFQ68177.1"/>
    <property type="molecule type" value="Genomic_DNA"/>
</dbReference>
<keyword evidence="2" id="KW-1185">Reference proteome</keyword>
<accession>A0A8X6H6S9</accession>
<gene>
    <name evidence="1" type="ORF">TNCT_733541</name>
</gene>
<name>A0A8X6H6S9_TRICU</name>
<comment type="caution">
    <text evidence="1">The sequence shown here is derived from an EMBL/GenBank/DDBJ whole genome shotgun (WGS) entry which is preliminary data.</text>
</comment>
<evidence type="ECO:0000313" key="1">
    <source>
        <dbReference type="EMBL" id="GFQ68177.1"/>
    </source>
</evidence>
<sequence>MEPQNRTARFSTFRRFGDKLFRAKRVERERAAGELRRRKKEYKSGRKIGRRQISTEETIVFPSKHPENSSSPLCRFWFQTIACGSLLSSEKYQQKSTYSTLAWGVWDDRPSDRTKGSSWSTCFVPN</sequence>
<evidence type="ECO:0000313" key="2">
    <source>
        <dbReference type="Proteomes" id="UP000887116"/>
    </source>
</evidence>